<dbReference type="EMBL" id="BARV01021093">
    <property type="protein sequence ID" value="GAI19944.1"/>
    <property type="molecule type" value="Genomic_DNA"/>
</dbReference>
<gene>
    <name evidence="2" type="ORF">S06H3_35031</name>
</gene>
<feature type="transmembrane region" description="Helical" evidence="1">
    <location>
        <begin position="41"/>
        <end position="65"/>
    </location>
</feature>
<dbReference type="AlphaFoldDB" id="X1NMN5"/>
<protein>
    <submittedName>
        <fullName evidence="2">Uncharacterized protein</fullName>
    </submittedName>
</protein>
<evidence type="ECO:0000313" key="2">
    <source>
        <dbReference type="EMBL" id="GAI19944.1"/>
    </source>
</evidence>
<name>X1NMN5_9ZZZZ</name>
<accession>X1NMN5</accession>
<proteinExistence type="predicted"/>
<organism evidence="2">
    <name type="scientific">marine sediment metagenome</name>
    <dbReference type="NCBI Taxonomy" id="412755"/>
    <lineage>
        <taxon>unclassified sequences</taxon>
        <taxon>metagenomes</taxon>
        <taxon>ecological metagenomes</taxon>
    </lineage>
</organism>
<comment type="caution">
    <text evidence="2">The sequence shown here is derived from an EMBL/GenBank/DDBJ whole genome shotgun (WGS) entry which is preliminary data.</text>
</comment>
<keyword evidence="1" id="KW-0812">Transmembrane</keyword>
<reference evidence="2" key="1">
    <citation type="journal article" date="2014" name="Front. Microbiol.">
        <title>High frequency of phylogenetically diverse reductive dehalogenase-homologous genes in deep subseafloor sedimentary metagenomes.</title>
        <authorList>
            <person name="Kawai M."/>
            <person name="Futagami T."/>
            <person name="Toyoda A."/>
            <person name="Takaki Y."/>
            <person name="Nishi S."/>
            <person name="Hori S."/>
            <person name="Arai W."/>
            <person name="Tsubouchi T."/>
            <person name="Morono Y."/>
            <person name="Uchiyama I."/>
            <person name="Ito T."/>
            <person name="Fujiyama A."/>
            <person name="Inagaki F."/>
            <person name="Takami H."/>
        </authorList>
    </citation>
    <scope>NUCLEOTIDE SEQUENCE</scope>
    <source>
        <strain evidence="2">Expedition CK06-06</strain>
    </source>
</reference>
<keyword evidence="1" id="KW-1133">Transmembrane helix</keyword>
<sequence length="70" mass="7939">MTRWLITTQGLIAVGVSIVLSGLLVFGGFRLHLVLTEHNPLWWLWIIPITLWGLGIAFIMAWYSLGYSKP</sequence>
<keyword evidence="1" id="KW-0472">Membrane</keyword>
<evidence type="ECO:0000256" key="1">
    <source>
        <dbReference type="SAM" id="Phobius"/>
    </source>
</evidence>
<feature type="transmembrane region" description="Helical" evidence="1">
    <location>
        <begin position="12"/>
        <end position="35"/>
    </location>
</feature>